<comment type="function">
    <text evidence="12">Plays a role in the flagellum-specific transport system.</text>
</comment>
<evidence type="ECO:0000256" key="2">
    <source>
        <dbReference type="ARBA" id="ARBA00021714"/>
    </source>
</evidence>
<feature type="transmembrane region" description="Helical" evidence="12">
    <location>
        <begin position="178"/>
        <end position="203"/>
    </location>
</feature>
<dbReference type="eggNOG" id="COG1338">
    <property type="taxonomic scope" value="Bacteria"/>
</dbReference>
<dbReference type="NCBIfam" id="TIGR01103">
    <property type="entry name" value="fliP"/>
    <property type="match status" value="1"/>
</dbReference>
<dbReference type="GO" id="GO:0005886">
    <property type="term" value="C:plasma membrane"/>
    <property type="evidence" value="ECO:0007669"/>
    <property type="project" value="UniProtKB-SubCell"/>
</dbReference>
<dbReference type="PRINTS" id="PR00951">
    <property type="entry name" value="FLGBIOSNFLIP"/>
</dbReference>
<evidence type="ECO:0000256" key="10">
    <source>
        <dbReference type="ARBA" id="ARBA00023143"/>
    </source>
</evidence>
<dbReference type="InterPro" id="IPR005838">
    <property type="entry name" value="T3SS_IM_P"/>
</dbReference>
<comment type="similarity">
    <text evidence="1 12">Belongs to the FliP/MopC/SpaP family.</text>
</comment>
<dbReference type="KEGG" id="swo:Swol_0865"/>
<keyword evidence="13" id="KW-0966">Cell projection</keyword>
<keyword evidence="6 12" id="KW-1005">Bacterial flagellum biogenesis</keyword>
<dbReference type="GO" id="GO:0009306">
    <property type="term" value="P:protein secretion"/>
    <property type="evidence" value="ECO:0007669"/>
    <property type="project" value="UniProtKB-UniRule"/>
</dbReference>
<feature type="transmembrane region" description="Helical" evidence="12">
    <location>
        <begin position="36"/>
        <end position="63"/>
    </location>
</feature>
<keyword evidence="14" id="KW-1185">Reference proteome</keyword>
<keyword evidence="10" id="KW-0975">Bacterial flagellum</keyword>
<evidence type="ECO:0000313" key="14">
    <source>
        <dbReference type="Proteomes" id="UP000001968"/>
    </source>
</evidence>
<dbReference type="PANTHER" id="PTHR30587">
    <property type="entry name" value="FLAGELLAR BIOSYNTHETIC PROTEIN FLIP"/>
    <property type="match status" value="1"/>
</dbReference>
<gene>
    <name evidence="12" type="primary">fliP</name>
    <name evidence="13" type="ordered locus">Swol_0865</name>
</gene>
<keyword evidence="5 12" id="KW-0812">Transmembrane</keyword>
<dbReference type="PANTHER" id="PTHR30587:SF0">
    <property type="entry name" value="FLAGELLAR BIOSYNTHETIC PROTEIN FLIP"/>
    <property type="match status" value="1"/>
</dbReference>
<evidence type="ECO:0000256" key="9">
    <source>
        <dbReference type="ARBA" id="ARBA00023136"/>
    </source>
</evidence>
<dbReference type="STRING" id="335541.Swol_0865"/>
<keyword evidence="13" id="KW-0282">Flagellum</keyword>
<dbReference type="EMBL" id="CP000448">
    <property type="protein sequence ID" value="ABI68183.1"/>
    <property type="molecule type" value="Genomic_DNA"/>
</dbReference>
<keyword evidence="11 12" id="KW-1006">Bacterial flagellum protein export</keyword>
<sequence>MLLLVFPGTVAAEPLQLPNLNLQIGGGAGEPQDLSVALQLIILITVLTLAPAILIMLTSFTRIMVVLAFIRTSLATQQMPPNQLLIGMALFLTFFVMAPTFQEVNSQALQPYFKGKITQEQAFEKGMNPLRSFMFKQTREKDLALFVKMSKMERPHNFKDIPNYVLIPSFVISELKTAFQIGFIIFIPFLIIDMVVASALMSMGMMMLPPMMISLPFKILLFVLVDGWNLVIQSLILSFK</sequence>
<dbReference type="PROSITE" id="PS01060">
    <property type="entry name" value="FLIP_1"/>
    <property type="match status" value="1"/>
</dbReference>
<dbReference type="InterPro" id="IPR005837">
    <property type="entry name" value="FliP"/>
</dbReference>
<dbReference type="NCBIfam" id="NF009438">
    <property type="entry name" value="PRK12797.1"/>
    <property type="match status" value="1"/>
</dbReference>
<feature type="transmembrane region" description="Helical" evidence="12">
    <location>
        <begin position="84"/>
        <end position="101"/>
    </location>
</feature>
<proteinExistence type="inferred from homology"/>
<keyword evidence="7 12" id="KW-0653">Protein transport</keyword>
<dbReference type="PROSITE" id="PS01061">
    <property type="entry name" value="FLIP_2"/>
    <property type="match status" value="1"/>
</dbReference>
<name>Q0AYM1_SYNWW</name>
<dbReference type="AlphaFoldDB" id="Q0AYM1"/>
<dbReference type="HOGENOM" id="CLU_042028_0_1_9"/>
<evidence type="ECO:0000256" key="1">
    <source>
        <dbReference type="ARBA" id="ARBA00006257"/>
    </source>
</evidence>
<evidence type="ECO:0000256" key="12">
    <source>
        <dbReference type="RuleBase" id="RU362069"/>
    </source>
</evidence>
<evidence type="ECO:0000256" key="3">
    <source>
        <dbReference type="ARBA" id="ARBA00022448"/>
    </source>
</evidence>
<accession>Q0AYM1</accession>
<organism evidence="13 14">
    <name type="scientific">Syntrophomonas wolfei subsp. wolfei (strain DSM 2245B / Goettingen)</name>
    <dbReference type="NCBI Taxonomy" id="335541"/>
    <lineage>
        <taxon>Bacteria</taxon>
        <taxon>Bacillati</taxon>
        <taxon>Bacillota</taxon>
        <taxon>Clostridia</taxon>
        <taxon>Eubacteriales</taxon>
        <taxon>Syntrophomonadaceae</taxon>
        <taxon>Syntrophomonas</taxon>
    </lineage>
</organism>
<keyword evidence="9 12" id="KW-0472">Membrane</keyword>
<reference evidence="14" key="1">
    <citation type="journal article" date="2010" name="Environ. Microbiol.">
        <title>The genome of Syntrophomonas wolfei: new insights into syntrophic metabolism and biohydrogen production.</title>
        <authorList>
            <person name="Sieber J.R."/>
            <person name="Sims D.R."/>
            <person name="Han C."/>
            <person name="Kim E."/>
            <person name="Lykidis A."/>
            <person name="Lapidus A.L."/>
            <person name="McDonnald E."/>
            <person name="Rohlin L."/>
            <person name="Culley D.E."/>
            <person name="Gunsalus R."/>
            <person name="McInerney M.J."/>
        </authorList>
    </citation>
    <scope>NUCLEOTIDE SEQUENCE [LARGE SCALE GENOMIC DNA]</scope>
    <source>
        <strain evidence="14">DSM 2245B / Goettingen</strain>
    </source>
</reference>
<keyword evidence="3 12" id="KW-0813">Transport</keyword>
<evidence type="ECO:0000256" key="11">
    <source>
        <dbReference type="ARBA" id="ARBA00023225"/>
    </source>
</evidence>
<protein>
    <recommendedName>
        <fullName evidence="2 12">Flagellar biosynthetic protein FliP</fullName>
    </recommendedName>
</protein>
<dbReference type="Proteomes" id="UP000001968">
    <property type="component" value="Chromosome"/>
</dbReference>
<keyword evidence="13" id="KW-0969">Cilium</keyword>
<keyword evidence="4 12" id="KW-1003">Cell membrane</keyword>
<keyword evidence="8 12" id="KW-1133">Transmembrane helix</keyword>
<feature type="transmembrane region" description="Helical" evidence="12">
    <location>
        <begin position="215"/>
        <end position="239"/>
    </location>
</feature>
<evidence type="ECO:0000256" key="6">
    <source>
        <dbReference type="ARBA" id="ARBA00022795"/>
    </source>
</evidence>
<evidence type="ECO:0000256" key="7">
    <source>
        <dbReference type="ARBA" id="ARBA00022927"/>
    </source>
</evidence>
<dbReference type="Pfam" id="PF00813">
    <property type="entry name" value="FliP"/>
    <property type="match status" value="1"/>
</dbReference>
<dbReference type="GO" id="GO:0044781">
    <property type="term" value="P:bacterial-type flagellum organization"/>
    <property type="evidence" value="ECO:0007669"/>
    <property type="project" value="UniProtKB-UniRule"/>
</dbReference>
<evidence type="ECO:0000313" key="13">
    <source>
        <dbReference type="EMBL" id="ABI68183.1"/>
    </source>
</evidence>
<evidence type="ECO:0000256" key="8">
    <source>
        <dbReference type="ARBA" id="ARBA00022989"/>
    </source>
</evidence>
<evidence type="ECO:0000256" key="4">
    <source>
        <dbReference type="ARBA" id="ARBA00022475"/>
    </source>
</evidence>
<comment type="subcellular location">
    <subcellularLocation>
        <location evidence="12">Cell membrane</location>
        <topology evidence="12">Multi-pass membrane protein</topology>
    </subcellularLocation>
    <subcellularLocation>
        <location evidence="12">Bacterial flagellum basal body</location>
    </subcellularLocation>
</comment>
<evidence type="ECO:0000256" key="5">
    <source>
        <dbReference type="ARBA" id="ARBA00022692"/>
    </source>
</evidence>
<dbReference type="GO" id="GO:0009425">
    <property type="term" value="C:bacterial-type flagellum basal body"/>
    <property type="evidence" value="ECO:0007669"/>
    <property type="project" value="UniProtKB-SubCell"/>
</dbReference>
<dbReference type="PRINTS" id="PR01302">
    <property type="entry name" value="TYPE3IMPPROT"/>
</dbReference>